<feature type="domain" description="THO complex subunit 2 N-terminal" evidence="3">
    <location>
        <begin position="15"/>
        <end position="692"/>
    </location>
</feature>
<dbReference type="AlphaFoldDB" id="A0A167FQ22"/>
<keyword evidence="5" id="KW-1185">Reference proteome</keyword>
<dbReference type="PANTHER" id="PTHR21597">
    <property type="entry name" value="THO2 PROTEIN"/>
    <property type="match status" value="1"/>
</dbReference>
<dbReference type="OrthoDB" id="29024at2759"/>
<feature type="compositionally biased region" description="Basic and acidic residues" evidence="1">
    <location>
        <begin position="385"/>
        <end position="400"/>
    </location>
</feature>
<dbReference type="Pfam" id="PF11732">
    <property type="entry name" value="Thoc2"/>
    <property type="match status" value="1"/>
</dbReference>
<feature type="domain" description="THO complex subunitTHOC2 N-terminal" evidence="2">
    <location>
        <begin position="694"/>
        <end position="765"/>
    </location>
</feature>
<dbReference type="EMBL" id="CP014503">
    <property type="protein sequence ID" value="ANB15555.1"/>
    <property type="molecule type" value="Genomic_DNA"/>
</dbReference>
<evidence type="ECO:0000259" key="3">
    <source>
        <dbReference type="Pfam" id="PF16134"/>
    </source>
</evidence>
<dbReference type="GeneID" id="30035177"/>
<dbReference type="KEGG" id="slb:AWJ20_3183"/>
<dbReference type="Proteomes" id="UP000189580">
    <property type="component" value="Chromosome b"/>
</dbReference>
<dbReference type="GO" id="GO:0006397">
    <property type="term" value="P:mRNA processing"/>
    <property type="evidence" value="ECO:0007669"/>
    <property type="project" value="InterPro"/>
</dbReference>
<dbReference type="InterPro" id="IPR032302">
    <property type="entry name" value="THOC2_N"/>
</dbReference>
<dbReference type="PANTHER" id="PTHR21597:SF0">
    <property type="entry name" value="THO COMPLEX SUBUNIT 2"/>
    <property type="match status" value="1"/>
</dbReference>
<dbReference type="InterPro" id="IPR021726">
    <property type="entry name" value="THO_THOC2_N"/>
</dbReference>
<dbReference type="InterPro" id="IPR040007">
    <property type="entry name" value="Tho2"/>
</dbReference>
<feature type="region of interest" description="Disordered" evidence="1">
    <location>
        <begin position="359"/>
        <end position="408"/>
    </location>
</feature>
<sequence>MSAVWNMSNWGHSRQQFRDAVDELISDVIVSIFYECLKAVETGMMEVELIGPVLKDMMDEALEKFPDVVRTFLYTLSFVCSCNGADSAGSASANAASATNGAIQSGVVNSELKKLVLSLDIDKSLMLLVLEPNVLDELGIAPPIFEKKLIRQNTNRLYKQKRFNLMREESEGYAKLLVEVYSAARSSGQLQEDSDAFNKKVATAARTVESIIGYFDLDPIRALDIILDVASTNLVDRCHFFMSLLKNSPWWPTEPATGHKSITDIGNGGNKIAAQLLGFKLDIYKSTNTNVSVATPEQLMMLIAVLIKEGFISFGDIYNFLTPDDDKFQEYEEKWKKEMDKKAFSAGASALAMAAPLTDEDDMPSKNAAGGTQPDGADGKTTNGSKDETNGSRGEGKNADDTFLDSPSDKSNIKLDSLSDDSALPITHCPKALLLQCLLSVGSVYPPLYLLSKFPFIIGPYPEIPVLINRLVERSIYPLYESIRSFPPTSIASMTPKLLPVSSIKDTTLAPQLISKTIYVLHPPIDTDGTTSRFFYRDWDSELDLVHNQEELLTISKRYLNFSGPLVGKSISLVVKLCRIGSHFCRPSTANGSASAESVESQKQSREFWLEYFRLYLLPCLSLIEANPGAIYEIYSLLRNFSFEERYALYGEWHAVISKSSPFLKLATSKAEKDTKNVLKRLSKTNVKEMMRKLAKISYSNPIPSFTVFISQVESYDNLGELVIEAARYFTDIGWDALPFVIMMQLTSGRGTQQVDGLYDRKWIQCKCFYYVHLELG</sequence>
<dbReference type="GO" id="GO:0003729">
    <property type="term" value="F:mRNA binding"/>
    <property type="evidence" value="ECO:0007669"/>
    <property type="project" value="TreeGrafter"/>
</dbReference>
<dbReference type="Pfam" id="PF16134">
    <property type="entry name" value="THOC2_N"/>
    <property type="match status" value="1"/>
</dbReference>
<dbReference type="GO" id="GO:0000445">
    <property type="term" value="C:THO complex part of transcription export complex"/>
    <property type="evidence" value="ECO:0007669"/>
    <property type="project" value="TreeGrafter"/>
</dbReference>
<dbReference type="RefSeq" id="XP_018738032.1">
    <property type="nucleotide sequence ID" value="XM_018880188.1"/>
</dbReference>
<evidence type="ECO:0000259" key="2">
    <source>
        <dbReference type="Pfam" id="PF11732"/>
    </source>
</evidence>
<evidence type="ECO:0000256" key="1">
    <source>
        <dbReference type="SAM" id="MobiDB-lite"/>
    </source>
</evidence>
<evidence type="ECO:0000313" key="4">
    <source>
        <dbReference type="EMBL" id="ANB15555.1"/>
    </source>
</evidence>
<protein>
    <submittedName>
        <fullName evidence="4">Tho2p</fullName>
    </submittedName>
</protein>
<reference evidence="4 5" key="1">
    <citation type="submission" date="2016-02" db="EMBL/GenBank/DDBJ databases">
        <title>Complete genome sequence and transcriptome regulation of the pentose utilising yeast Sugiyamaella lignohabitans.</title>
        <authorList>
            <person name="Bellasio M."/>
            <person name="Peymann A."/>
            <person name="Valli M."/>
            <person name="Sipitzky M."/>
            <person name="Graf A."/>
            <person name="Sauer M."/>
            <person name="Marx H."/>
            <person name="Mattanovich D."/>
        </authorList>
    </citation>
    <scope>NUCLEOTIDE SEQUENCE [LARGE SCALE GENOMIC DNA]</scope>
    <source>
        <strain evidence="4 5">CBS 10342</strain>
    </source>
</reference>
<evidence type="ECO:0000313" key="5">
    <source>
        <dbReference type="Proteomes" id="UP000189580"/>
    </source>
</evidence>
<name>A0A167FQ22_9ASCO</name>
<gene>
    <name evidence="4" type="primary">THO2</name>
    <name evidence="4" type="ORF">AWJ20_3183</name>
</gene>
<organism evidence="4 5">
    <name type="scientific">Sugiyamaella lignohabitans</name>
    <dbReference type="NCBI Taxonomy" id="796027"/>
    <lineage>
        <taxon>Eukaryota</taxon>
        <taxon>Fungi</taxon>
        <taxon>Dikarya</taxon>
        <taxon>Ascomycota</taxon>
        <taxon>Saccharomycotina</taxon>
        <taxon>Dipodascomycetes</taxon>
        <taxon>Dipodascales</taxon>
        <taxon>Trichomonascaceae</taxon>
        <taxon>Sugiyamaella</taxon>
    </lineage>
</organism>
<proteinExistence type="predicted"/>
<dbReference type="GO" id="GO:0006406">
    <property type="term" value="P:mRNA export from nucleus"/>
    <property type="evidence" value="ECO:0007669"/>
    <property type="project" value="InterPro"/>
</dbReference>
<accession>A0A167FQ22</accession>